<feature type="region of interest" description="Disordered" evidence="1">
    <location>
        <begin position="180"/>
        <end position="203"/>
    </location>
</feature>
<keyword evidence="3" id="KW-1185">Reference proteome</keyword>
<proteinExistence type="predicted"/>
<gene>
    <name evidence="2" type="ORF">AOC03_10045</name>
</gene>
<feature type="compositionally biased region" description="Polar residues" evidence="1">
    <location>
        <begin position="182"/>
        <end position="203"/>
    </location>
</feature>
<dbReference type="STRING" id="45610.AOC03_10045"/>
<sequence length="295" mass="32688">MADPVLPGKRVVKRFRVAREGQTVDGRSLSQQQIIDMSETYDPVEYTARINCEHMSGRWSGLNSNYDAGALGDIIKVDHQMETFRQNGVDVQLMCLYATLSVLPDLVEANQKGKKIFTSIEFYPKFADTDRAYLVGLAVTDQPASRGIEPLKFNRNTDALRTDINDQELILMSKNVPAPVIDNTNTTEQPKTVPTDNQNMNTQPESDGFLQKLSTIFASKKSGMSTQEQELVLQSFKTLNDKTDGVVEENTTLKTQLSELKTDFEALKIQLSSEPATNLTNTPPNAGTGGQLTAF</sequence>
<dbReference type="EMBL" id="CP012678">
    <property type="protein sequence ID" value="ALF60339.1"/>
    <property type="molecule type" value="Genomic_DNA"/>
</dbReference>
<evidence type="ECO:0000313" key="3">
    <source>
        <dbReference type="Proteomes" id="UP000059847"/>
    </source>
</evidence>
<dbReference type="OrthoDB" id="5625143at2"/>
<dbReference type="Proteomes" id="UP000059847">
    <property type="component" value="Chromosome"/>
</dbReference>
<feature type="region of interest" description="Disordered" evidence="1">
    <location>
        <begin position="275"/>
        <end position="295"/>
    </location>
</feature>
<protein>
    <recommendedName>
        <fullName evidence="4">Capsid scaffolding protein</fullName>
    </recommendedName>
</protein>
<name>A0A0M4U7S4_9GAMM</name>
<dbReference type="KEGG" id="pur:AOC03_10045"/>
<dbReference type="RefSeq" id="WP_062535639.1">
    <property type="nucleotide sequence ID" value="NZ_CP012678.1"/>
</dbReference>
<accession>A0A0M4U7S4</accession>
<dbReference type="Pfam" id="PF05929">
    <property type="entry name" value="Phage_GPO"/>
    <property type="match status" value="1"/>
</dbReference>
<reference evidence="2 3" key="1">
    <citation type="submission" date="2015-09" db="EMBL/GenBank/DDBJ databases">
        <title>Complete genome of Psychrobacter urativorans R10.10B.</title>
        <authorList>
            <person name="See-Too W.S."/>
            <person name="Chan K.G."/>
        </authorList>
    </citation>
    <scope>NUCLEOTIDE SEQUENCE [LARGE SCALE GENOMIC DNA]</scope>
    <source>
        <strain evidence="2 3">R10.10B</strain>
    </source>
</reference>
<dbReference type="InterPro" id="IPR009228">
    <property type="entry name" value="Capsid_scaffold_GpO"/>
</dbReference>
<dbReference type="AlphaFoldDB" id="A0A0M4U7S4"/>
<evidence type="ECO:0008006" key="4">
    <source>
        <dbReference type="Google" id="ProtNLM"/>
    </source>
</evidence>
<organism evidence="2 3">
    <name type="scientific">Psychrobacter urativorans</name>
    <dbReference type="NCBI Taxonomy" id="45610"/>
    <lineage>
        <taxon>Bacteria</taxon>
        <taxon>Pseudomonadati</taxon>
        <taxon>Pseudomonadota</taxon>
        <taxon>Gammaproteobacteria</taxon>
        <taxon>Moraxellales</taxon>
        <taxon>Moraxellaceae</taxon>
        <taxon>Psychrobacter</taxon>
    </lineage>
</organism>
<evidence type="ECO:0000313" key="2">
    <source>
        <dbReference type="EMBL" id="ALF60339.1"/>
    </source>
</evidence>
<feature type="compositionally biased region" description="Polar residues" evidence="1">
    <location>
        <begin position="275"/>
        <end position="285"/>
    </location>
</feature>
<evidence type="ECO:0000256" key="1">
    <source>
        <dbReference type="SAM" id="MobiDB-lite"/>
    </source>
</evidence>